<proteinExistence type="predicted"/>
<protein>
    <recommendedName>
        <fullName evidence="1">N-acetyltransferase domain-containing protein</fullName>
    </recommendedName>
</protein>
<sequence length="166" mass="18461">MAVWRQLTASDIEPLMRVANTAHTELPESNSVFAERVKLFPDGCLALVENGELCGYAISHPIRHRQPPALSSLLEEILPEADQYYIHDVCILPRLRGQGLAKQGINKLLSIAERYPSACLVSVYGTSSFWARYGFLPPQSIDDALSAKVRGYGDDATYLERLETQP</sequence>
<dbReference type="InterPro" id="IPR000182">
    <property type="entry name" value="GNAT_dom"/>
</dbReference>
<dbReference type="CDD" id="cd04301">
    <property type="entry name" value="NAT_SF"/>
    <property type="match status" value="1"/>
</dbReference>
<keyword evidence="3" id="KW-1185">Reference proteome</keyword>
<dbReference type="InterPro" id="IPR016181">
    <property type="entry name" value="Acyl_CoA_acyltransferase"/>
</dbReference>
<dbReference type="Pfam" id="PF00583">
    <property type="entry name" value="Acetyltransf_1"/>
    <property type="match status" value="1"/>
</dbReference>
<evidence type="ECO:0000259" key="1">
    <source>
        <dbReference type="PROSITE" id="PS51186"/>
    </source>
</evidence>
<name>A0A439DE45_9PEZI</name>
<dbReference type="Proteomes" id="UP000286045">
    <property type="component" value="Unassembled WGS sequence"/>
</dbReference>
<comment type="caution">
    <text evidence="2">The sequence shown here is derived from an EMBL/GenBank/DDBJ whole genome shotgun (WGS) entry which is preliminary data.</text>
</comment>
<gene>
    <name evidence="2" type="ORF">EKO27_g2440</name>
</gene>
<dbReference type="AlphaFoldDB" id="A0A439DE45"/>
<accession>A0A439DE45</accession>
<organism evidence="2 3">
    <name type="scientific">Xylaria grammica</name>
    <dbReference type="NCBI Taxonomy" id="363999"/>
    <lineage>
        <taxon>Eukaryota</taxon>
        <taxon>Fungi</taxon>
        <taxon>Dikarya</taxon>
        <taxon>Ascomycota</taxon>
        <taxon>Pezizomycotina</taxon>
        <taxon>Sordariomycetes</taxon>
        <taxon>Xylariomycetidae</taxon>
        <taxon>Xylariales</taxon>
        <taxon>Xylariaceae</taxon>
        <taxon>Xylaria</taxon>
    </lineage>
</organism>
<feature type="domain" description="N-acetyltransferase" evidence="1">
    <location>
        <begin position="2"/>
        <end position="164"/>
    </location>
</feature>
<reference evidence="2 3" key="1">
    <citation type="submission" date="2018-12" db="EMBL/GenBank/DDBJ databases">
        <title>Draft genome sequence of Xylaria grammica IHI A82.</title>
        <authorList>
            <person name="Buettner E."/>
            <person name="Kellner H."/>
        </authorList>
    </citation>
    <scope>NUCLEOTIDE SEQUENCE [LARGE SCALE GENOMIC DNA]</scope>
    <source>
        <strain evidence="2 3">IHI A82</strain>
    </source>
</reference>
<dbReference type="SUPFAM" id="SSF55729">
    <property type="entry name" value="Acyl-CoA N-acyltransferases (Nat)"/>
    <property type="match status" value="1"/>
</dbReference>
<dbReference type="EMBL" id="RYZI01000044">
    <property type="protein sequence ID" value="RWA12704.1"/>
    <property type="molecule type" value="Genomic_DNA"/>
</dbReference>
<evidence type="ECO:0000313" key="3">
    <source>
        <dbReference type="Proteomes" id="UP000286045"/>
    </source>
</evidence>
<dbReference type="PROSITE" id="PS51186">
    <property type="entry name" value="GNAT"/>
    <property type="match status" value="1"/>
</dbReference>
<dbReference type="GO" id="GO:0016747">
    <property type="term" value="F:acyltransferase activity, transferring groups other than amino-acyl groups"/>
    <property type="evidence" value="ECO:0007669"/>
    <property type="project" value="InterPro"/>
</dbReference>
<dbReference type="Gene3D" id="3.40.630.30">
    <property type="match status" value="1"/>
</dbReference>
<evidence type="ECO:0000313" key="2">
    <source>
        <dbReference type="EMBL" id="RWA12704.1"/>
    </source>
</evidence>